<feature type="signal peptide" evidence="1">
    <location>
        <begin position="1"/>
        <end position="20"/>
    </location>
</feature>
<keyword evidence="3" id="KW-1185">Reference proteome</keyword>
<organism evidence="2 3">
    <name type="scientific">Ignelater luminosus</name>
    <name type="common">Cucubano</name>
    <name type="synonym">Pyrophorus luminosus</name>
    <dbReference type="NCBI Taxonomy" id="2038154"/>
    <lineage>
        <taxon>Eukaryota</taxon>
        <taxon>Metazoa</taxon>
        <taxon>Ecdysozoa</taxon>
        <taxon>Arthropoda</taxon>
        <taxon>Hexapoda</taxon>
        <taxon>Insecta</taxon>
        <taxon>Pterygota</taxon>
        <taxon>Neoptera</taxon>
        <taxon>Endopterygota</taxon>
        <taxon>Coleoptera</taxon>
        <taxon>Polyphaga</taxon>
        <taxon>Elateriformia</taxon>
        <taxon>Elateroidea</taxon>
        <taxon>Elateridae</taxon>
        <taxon>Agrypninae</taxon>
        <taxon>Pyrophorini</taxon>
        <taxon>Ignelater</taxon>
    </lineage>
</organism>
<keyword evidence="1" id="KW-0732">Signal</keyword>
<name>A0A8K0CXM0_IGNLU</name>
<protein>
    <submittedName>
        <fullName evidence="2">Uncharacterized protein</fullName>
    </submittedName>
</protein>
<feature type="chain" id="PRO_5035429316" evidence="1">
    <location>
        <begin position="21"/>
        <end position="105"/>
    </location>
</feature>
<evidence type="ECO:0000313" key="3">
    <source>
        <dbReference type="Proteomes" id="UP000801492"/>
    </source>
</evidence>
<sequence length="105" mass="12414">MLAQLKLLLLILCYINFNNSKRIANFFYSRGHCPVAVPNEDYSKVCKCPSNYIVYCKFTQPSCHPCPMIKKDVCKVQRRPRTQQMWIFFEEPVQEVVDQICDLFK</sequence>
<gene>
    <name evidence="2" type="ORF">ILUMI_14938</name>
</gene>
<dbReference type="AlphaFoldDB" id="A0A8K0CXM0"/>
<reference evidence="2" key="1">
    <citation type="submission" date="2019-08" db="EMBL/GenBank/DDBJ databases">
        <title>The genome of the North American firefly Photinus pyralis.</title>
        <authorList>
            <consortium name="Photinus pyralis genome working group"/>
            <person name="Fallon T.R."/>
            <person name="Sander Lower S.E."/>
            <person name="Weng J.-K."/>
        </authorList>
    </citation>
    <scope>NUCLEOTIDE SEQUENCE</scope>
    <source>
        <strain evidence="2">TRF0915ILg1</strain>
        <tissue evidence="2">Whole body</tissue>
    </source>
</reference>
<evidence type="ECO:0000313" key="2">
    <source>
        <dbReference type="EMBL" id="KAF2891235.1"/>
    </source>
</evidence>
<dbReference type="Proteomes" id="UP000801492">
    <property type="component" value="Unassembled WGS sequence"/>
</dbReference>
<dbReference type="EMBL" id="VTPC01035905">
    <property type="protein sequence ID" value="KAF2891235.1"/>
    <property type="molecule type" value="Genomic_DNA"/>
</dbReference>
<proteinExistence type="predicted"/>
<comment type="caution">
    <text evidence="2">The sequence shown here is derived from an EMBL/GenBank/DDBJ whole genome shotgun (WGS) entry which is preliminary data.</text>
</comment>
<evidence type="ECO:0000256" key="1">
    <source>
        <dbReference type="SAM" id="SignalP"/>
    </source>
</evidence>
<accession>A0A8K0CXM0</accession>